<dbReference type="InterPro" id="IPR046341">
    <property type="entry name" value="SET_dom_sf"/>
</dbReference>
<dbReference type="Gene3D" id="2.170.270.10">
    <property type="entry name" value="SET domain"/>
    <property type="match status" value="1"/>
</dbReference>
<proteinExistence type="predicted"/>
<dbReference type="SUPFAM" id="SSF82199">
    <property type="entry name" value="SET domain"/>
    <property type="match status" value="1"/>
</dbReference>
<organism evidence="1 2">
    <name type="scientific">Gnomoniopsis smithogilvyi</name>
    <dbReference type="NCBI Taxonomy" id="1191159"/>
    <lineage>
        <taxon>Eukaryota</taxon>
        <taxon>Fungi</taxon>
        <taxon>Dikarya</taxon>
        <taxon>Ascomycota</taxon>
        <taxon>Pezizomycotina</taxon>
        <taxon>Sordariomycetes</taxon>
        <taxon>Sordariomycetidae</taxon>
        <taxon>Diaporthales</taxon>
        <taxon>Gnomoniaceae</taxon>
        <taxon>Gnomoniopsis</taxon>
    </lineage>
</organism>
<reference evidence="1" key="1">
    <citation type="submission" date="2022-10" db="EMBL/GenBank/DDBJ databases">
        <title>Tapping the CABI collections for fungal endophytes: first genome assemblies for Collariella, Neodidymelliopsis, Ascochyta clinopodiicola, Didymella pomorum, Didymosphaeria variabile, Neocosmospora piperis and Neocucurbitaria cava.</title>
        <authorList>
            <person name="Hill R."/>
        </authorList>
    </citation>
    <scope>NUCLEOTIDE SEQUENCE</scope>
    <source>
        <strain evidence="1">IMI 355082</strain>
    </source>
</reference>
<protein>
    <submittedName>
        <fullName evidence="1">Uncharacterized protein</fullName>
    </submittedName>
</protein>
<sequence>MWIALQRVAGATPEIFGTTVQARHKEPTPIETILGPDIAGYQCKVYDEVGGIIDKGVFAKQDIEKGTVLCEHTGRLNPLDPAVPPCDNLYTWHVIRTCQIDSVVCGNMGRFVNNHCTQ</sequence>
<accession>A0A9W8YPZ4</accession>
<dbReference type="AlphaFoldDB" id="A0A9W8YPZ4"/>
<dbReference type="Proteomes" id="UP001140453">
    <property type="component" value="Unassembled WGS sequence"/>
</dbReference>
<name>A0A9W8YPZ4_9PEZI</name>
<evidence type="ECO:0000313" key="1">
    <source>
        <dbReference type="EMBL" id="KAJ4389922.1"/>
    </source>
</evidence>
<keyword evidence="2" id="KW-1185">Reference proteome</keyword>
<dbReference type="EMBL" id="JAPEVB010000004">
    <property type="protein sequence ID" value="KAJ4389922.1"/>
    <property type="molecule type" value="Genomic_DNA"/>
</dbReference>
<dbReference type="OrthoDB" id="5227955at2759"/>
<comment type="caution">
    <text evidence="1">The sequence shown here is derived from an EMBL/GenBank/DDBJ whole genome shotgun (WGS) entry which is preliminary data.</text>
</comment>
<gene>
    <name evidence="1" type="ORF">N0V93_007394</name>
</gene>
<evidence type="ECO:0000313" key="2">
    <source>
        <dbReference type="Proteomes" id="UP001140453"/>
    </source>
</evidence>